<evidence type="ECO:0000259" key="1">
    <source>
        <dbReference type="Pfam" id="PF07905"/>
    </source>
</evidence>
<dbReference type="InterPro" id="IPR012914">
    <property type="entry name" value="PucR_dom"/>
</dbReference>
<organism evidence="3 4">
    <name type="scientific">Facklamia lactis</name>
    <dbReference type="NCBI Taxonomy" id="2749967"/>
    <lineage>
        <taxon>Bacteria</taxon>
        <taxon>Bacillati</taxon>
        <taxon>Bacillota</taxon>
        <taxon>Bacilli</taxon>
        <taxon>Lactobacillales</taxon>
        <taxon>Aerococcaceae</taxon>
        <taxon>Facklamia</taxon>
    </lineage>
</organism>
<gene>
    <name evidence="3" type="ORF">HZY91_10420</name>
</gene>
<reference evidence="3 4" key="1">
    <citation type="submission" date="2020-07" db="EMBL/GenBank/DDBJ databases">
        <title>Facklamia lactis sp. nov., isolated from raw milk.</title>
        <authorList>
            <person name="Doll E.V."/>
            <person name="Huptas C."/>
            <person name="Staib L."/>
            <person name="Wenning M."/>
            <person name="Scherer S."/>
        </authorList>
    </citation>
    <scope>NUCLEOTIDE SEQUENCE [LARGE SCALE GENOMIC DNA]</scope>
    <source>
        <strain evidence="3 4">DSM 111018</strain>
    </source>
</reference>
<evidence type="ECO:0000313" key="4">
    <source>
        <dbReference type="Proteomes" id="UP000721415"/>
    </source>
</evidence>
<feature type="domain" description="PucR C-terminal helix-turn-helix" evidence="2">
    <location>
        <begin position="479"/>
        <end position="537"/>
    </location>
</feature>
<dbReference type="Pfam" id="PF07905">
    <property type="entry name" value="PucR"/>
    <property type="match status" value="1"/>
</dbReference>
<protein>
    <submittedName>
        <fullName evidence="3">PucR family transcriptional regulator</fullName>
    </submittedName>
</protein>
<comment type="caution">
    <text evidence="3">The sequence shown here is derived from an EMBL/GenBank/DDBJ whole genome shotgun (WGS) entry which is preliminary data.</text>
</comment>
<feature type="domain" description="Purine catabolism PurC-like" evidence="1">
    <location>
        <begin position="7"/>
        <end position="121"/>
    </location>
</feature>
<accession>A0ABS0LSY3</accession>
<evidence type="ECO:0000259" key="2">
    <source>
        <dbReference type="Pfam" id="PF13556"/>
    </source>
</evidence>
<dbReference type="EMBL" id="JACBXQ010000007">
    <property type="protein sequence ID" value="MBG9987280.1"/>
    <property type="molecule type" value="Genomic_DNA"/>
</dbReference>
<name>A0ABS0LSY3_9LACT</name>
<dbReference type="PANTHER" id="PTHR33744">
    <property type="entry name" value="CARBOHYDRATE DIACID REGULATOR"/>
    <property type="match status" value="1"/>
</dbReference>
<dbReference type="RefSeq" id="WP_197116202.1">
    <property type="nucleotide sequence ID" value="NZ_JACBXQ010000007.1"/>
</dbReference>
<dbReference type="Proteomes" id="UP000721415">
    <property type="component" value="Unassembled WGS sequence"/>
</dbReference>
<dbReference type="InterPro" id="IPR025736">
    <property type="entry name" value="PucR_C-HTH_dom"/>
</dbReference>
<evidence type="ECO:0000313" key="3">
    <source>
        <dbReference type="EMBL" id="MBG9987280.1"/>
    </source>
</evidence>
<dbReference type="Pfam" id="PF13556">
    <property type="entry name" value="HTH_30"/>
    <property type="match status" value="1"/>
</dbReference>
<sequence length="539" mass="63426">MGVTVRQILAHKPFKNFKVIAGREGLDNQVQGISVSDSPDAHLWNNGKEFILTSGYIFTEHPDYFEKLINSDAFKSVSCMGIKLRFFKEVSKNTIDHFNKIKVPLIVLPEEITWMTIINDLNILVMNKNIQQFIITNINPNNLLEYSFQKRKVHKILTNMEQELDFPAMLYDVEAGLSYFSSDKFIKYSKHLKLDDFWNPSFETSKEVLCQTLKMTRYRYKDDRFDRPFSWITVPVVIGNEVKAYFVVIEKENLIDYFDQFAMRIGFILLAQMFEQLSFLSLTENYKFEQLVYNLINNRLSDQQIDEAISNITLSKEEHFYGFLVNVNGESDNFKEDRLLVRKLMGPAILRINDIRISVIDSKSILALVPKENRETGLDNKRLLDTVTHLLVENYVKLMNRYDIRIGCSDEAINIIELQRNYERCVQAIQMGKVLFPNELVVSYSQLGPFAWMSINKEELYKMRRKLEMNFNEKECQELLHILRIYLKNNLNYSQTAKETFLHINTIRKRIDTVTQKLNLNLEDPDERLKIEILLRIMN</sequence>
<dbReference type="Gene3D" id="1.10.10.2840">
    <property type="entry name" value="PucR C-terminal helix-turn-helix domain"/>
    <property type="match status" value="1"/>
</dbReference>
<keyword evidence="4" id="KW-1185">Reference proteome</keyword>
<dbReference type="InterPro" id="IPR042070">
    <property type="entry name" value="PucR_C-HTH_sf"/>
</dbReference>
<proteinExistence type="predicted"/>
<dbReference type="PANTHER" id="PTHR33744:SF1">
    <property type="entry name" value="DNA-BINDING TRANSCRIPTIONAL ACTIVATOR ADER"/>
    <property type="match status" value="1"/>
</dbReference>
<dbReference type="InterPro" id="IPR051448">
    <property type="entry name" value="CdaR-like_regulators"/>
</dbReference>